<evidence type="ECO:0000256" key="1">
    <source>
        <dbReference type="SAM" id="MobiDB-lite"/>
    </source>
</evidence>
<evidence type="ECO:0000313" key="2">
    <source>
        <dbReference type="EMBL" id="KAK0702712.1"/>
    </source>
</evidence>
<sequence length="458" mass="51154">MPSKASILDTLSGECPAIDATRTKPGTNTTSTYWPDVDTWTRWGGFNAQDLYKRYQPIVDAEWASGVAGSADPSSWDTRVFDEDSLEHYLSKFLLPHVNTALGHACHVLGMDKNNDLDVGRGGRCYYGGDTTRLFKPDWSLCSDSQTQGSKLYKNLLPGDTKLAMKWRSSMYKTAAHYAWKDPVRQILYYMKEVGVRYGWLITDAELVVLRVSVELTGPGQAIDRPKRQPCSTLGHSRMSSTETDVSHLSSALQGTSLNNSLYAPPDNGVEAYHVEYQTIPWENSGHKSQLSIRLALFYLAMMAGYGARSLLPAYPAFDSCWWCDSNADLFVHNTTGIPSKIPHNLEHPNPTGQRGPAFTSETGRPEKFLTRASVQTLDIDLQRQQPYYDVEESDEQGKMVTRRIFVDDNVTIYDADTAQYGRLQGLRWVPEVAGSGDSREGKRPSEGPSGSDKRHKK</sequence>
<organism evidence="2 3">
    <name type="scientific">Lasiosphaeris hirsuta</name>
    <dbReference type="NCBI Taxonomy" id="260670"/>
    <lineage>
        <taxon>Eukaryota</taxon>
        <taxon>Fungi</taxon>
        <taxon>Dikarya</taxon>
        <taxon>Ascomycota</taxon>
        <taxon>Pezizomycotina</taxon>
        <taxon>Sordariomycetes</taxon>
        <taxon>Sordariomycetidae</taxon>
        <taxon>Sordariales</taxon>
        <taxon>Lasiosphaeriaceae</taxon>
        <taxon>Lasiosphaeris</taxon>
    </lineage>
</organism>
<keyword evidence="3" id="KW-1185">Reference proteome</keyword>
<name>A0AA40DJ65_9PEZI</name>
<proteinExistence type="predicted"/>
<reference evidence="2" key="1">
    <citation type="submission" date="2023-06" db="EMBL/GenBank/DDBJ databases">
        <title>Genome-scale phylogeny and comparative genomics of the fungal order Sordariales.</title>
        <authorList>
            <consortium name="Lawrence Berkeley National Laboratory"/>
            <person name="Hensen N."/>
            <person name="Bonometti L."/>
            <person name="Westerberg I."/>
            <person name="Brannstrom I.O."/>
            <person name="Guillou S."/>
            <person name="Cros-Aarteil S."/>
            <person name="Calhoun S."/>
            <person name="Haridas S."/>
            <person name="Kuo A."/>
            <person name="Mondo S."/>
            <person name="Pangilinan J."/>
            <person name="Riley R."/>
            <person name="Labutti K."/>
            <person name="Andreopoulos B."/>
            <person name="Lipzen A."/>
            <person name="Chen C."/>
            <person name="Yanf M."/>
            <person name="Daum C."/>
            <person name="Ng V."/>
            <person name="Clum A."/>
            <person name="Steindorff A."/>
            <person name="Ohm R."/>
            <person name="Martin F."/>
            <person name="Silar P."/>
            <person name="Natvig D."/>
            <person name="Lalanne C."/>
            <person name="Gautier V."/>
            <person name="Ament-Velasquez S.L."/>
            <person name="Kruys A."/>
            <person name="Hutchinson M.I."/>
            <person name="Powell A.J."/>
            <person name="Barry K."/>
            <person name="Miller A.N."/>
            <person name="Grigoriev I.V."/>
            <person name="Debuchy R."/>
            <person name="Gladieux P."/>
            <person name="Thoren M.H."/>
            <person name="Johannesson H."/>
        </authorList>
    </citation>
    <scope>NUCLEOTIDE SEQUENCE</scope>
    <source>
        <strain evidence="2">SMH4607-1</strain>
    </source>
</reference>
<comment type="caution">
    <text evidence="2">The sequence shown here is derived from an EMBL/GenBank/DDBJ whole genome shotgun (WGS) entry which is preliminary data.</text>
</comment>
<feature type="region of interest" description="Disordered" evidence="1">
    <location>
        <begin position="432"/>
        <end position="458"/>
    </location>
</feature>
<protein>
    <submittedName>
        <fullName evidence="2">Uncharacterized protein</fullName>
    </submittedName>
</protein>
<dbReference type="Proteomes" id="UP001172102">
    <property type="component" value="Unassembled WGS sequence"/>
</dbReference>
<accession>A0AA40DJ65</accession>
<evidence type="ECO:0000313" key="3">
    <source>
        <dbReference type="Proteomes" id="UP001172102"/>
    </source>
</evidence>
<dbReference type="AlphaFoldDB" id="A0AA40DJ65"/>
<dbReference type="EMBL" id="JAUKUA010000008">
    <property type="protein sequence ID" value="KAK0702712.1"/>
    <property type="molecule type" value="Genomic_DNA"/>
</dbReference>
<gene>
    <name evidence="2" type="ORF">B0H67DRAFT_558327</name>
</gene>